<evidence type="ECO:0000313" key="19">
    <source>
        <dbReference type="Proteomes" id="UP000019377"/>
    </source>
</evidence>
<evidence type="ECO:0000256" key="8">
    <source>
        <dbReference type="ARBA" id="ARBA00022801"/>
    </source>
</evidence>
<accession>V5GMC7</accession>
<dbReference type="eggNOG" id="KOG2100">
    <property type="taxonomic scope" value="Eukaryota"/>
</dbReference>
<dbReference type="InterPro" id="IPR029058">
    <property type="entry name" value="AB_hydrolase_fold"/>
</dbReference>
<sequence length="1319" mass="145325">MVDPRKVPRTSYDSQATASDASIDKHEKLERYRDGSNSPDGPSLYPPKRTSSRYDAETYELEGSQDVVLDDDEEVGLMQADRDARTRRRRLPIWARLGSRGLKSRKKRPSVFAGCLIFSGVVLGFMLALPLLQWLSSNTPTSAPAPAPTSVYDSVSGVVNDVYNPFHEEDPSNVSSIWKQPASPDTADGHYALSNSSIFQVDFQDSGWDTFAKAAAGTGLPLKEVETKRQLMPLDMDIIFGGTLTPQTSDLEWSEEDPDEGVFSHVDWGKRNIYLEDVTHARKEKTGEGKIASFGGKSLIVEGANVKDGDGRRLDWTLYKFSPDVRWVLFYTSVTPQWRYSKKSRVWLHNIAQKKTIPIGSAKSKISYAAFAPSKAGAASKDPPSVVYVEDSNLFVIPRAGEKAIQVTTDGSATVFNAVPDWVYEEEVYGSDSVLWFSPGGSKLVYLRLDETEVPVYEIPKYNPDAYRAGLTTPYQKMTRMKYPKPGFPNPTVSVRMIDLDEIKDATKQGASVKPTQYTLHSPMSTKGKAVDEVDKLLSSDAGVKERLVTEVKWVSDAELLVKETDRYSDVMRLVKFDLKDKAVGADKVGEVVRKQDARADKSGWIRAAQTIEPLSHHNLSVDSTAYLDIVVSPEGYRHLAFYPSAASDKPIFLTQGKWEIAELKHVDAKRGRAYFTAARPTPALRNVYYVELPDWKASSSAASYKPKDPVALTDVSTPGTYDVTFDPKGAYYILYYLGPNVPYQKILSIDDPSFTLVLEENTLLRQLSSQYVKPSNTFYQLALNSTLPDGTPTVASVKEIRPHDFDPSGSTKYPVLMRVYGGPDSQLVDSKWNRADWHQYVSSTLGYIVIVVDGRGTGFKGQSYRSCVAGNLGTLEATDVNEAARQISHLPYVDDTKIGLWGWSYGGYLTAKTVELSKNLFSLAISVAPVTNWGFYDSIYTERYLKSPLTNKAGYETSSIHVTPAFSSTKYLLMHGSADDNVHFSSSAHLLDMLTKAKARGFRFRMFTDSRHSMSVRGWVDATPGALLPAIRHHYSLSFIYVSMLFVGTFIGCIIAAGSVSPLMDKWGFGKMISLAAGLGMVFPVVFLTMPPFPVLIAAMVVSGMSTSTLDALVNVWISQRPNADVRLGVTHFLYGVGALSSPLAAIPFLHEGREEGVKFQYFFLVSLGLATAVLVLVTAAFRLSRDEHVEGPEEPVQVELRPRQHSPEEGDKKSHPNEGAIDLMPTTSRLGTGELHPTPAPAPAAGLAKLRAVIRQPKVQLLALFTFTYVGTEVTVGGWTSSYLITVRNTTTSANAIVSGFWGGIAFGRILLIPVTA</sequence>
<keyword evidence="12 15" id="KW-0472">Membrane</keyword>
<dbReference type="PROSITE" id="PS00708">
    <property type="entry name" value="PRO_ENDOPEP_SER"/>
    <property type="match status" value="1"/>
</dbReference>
<feature type="transmembrane region" description="Helical" evidence="15">
    <location>
        <begin position="1073"/>
        <end position="1091"/>
    </location>
</feature>
<evidence type="ECO:0000256" key="10">
    <source>
        <dbReference type="ARBA" id="ARBA00022968"/>
    </source>
</evidence>
<evidence type="ECO:0000256" key="12">
    <source>
        <dbReference type="ARBA" id="ARBA00023136"/>
    </source>
</evidence>
<dbReference type="GO" id="GO:0006508">
    <property type="term" value="P:proteolysis"/>
    <property type="evidence" value="ECO:0007669"/>
    <property type="project" value="UniProtKB-KW"/>
</dbReference>
<dbReference type="STRING" id="1365824.V5GMC7"/>
<dbReference type="Pfam" id="PF07690">
    <property type="entry name" value="MFS_1"/>
    <property type="match status" value="1"/>
</dbReference>
<dbReference type="HOGENOM" id="CLU_006105_0_0_1"/>
<evidence type="ECO:0000256" key="6">
    <source>
        <dbReference type="ARBA" id="ARBA00022670"/>
    </source>
</evidence>
<feature type="transmembrane region" description="Helical" evidence="15">
    <location>
        <begin position="1294"/>
        <end position="1314"/>
    </location>
</feature>
<dbReference type="GeneID" id="27419046"/>
<dbReference type="Pfam" id="PF00326">
    <property type="entry name" value="Peptidase_S9"/>
    <property type="match status" value="1"/>
</dbReference>
<keyword evidence="8" id="KW-0378">Hydrolase</keyword>
<comment type="similarity">
    <text evidence="3">Belongs to the peptidase S9B family.</text>
</comment>
<dbReference type="InterPro" id="IPR002471">
    <property type="entry name" value="Pept_S9_AS"/>
</dbReference>
<dbReference type="InterPro" id="IPR002469">
    <property type="entry name" value="Peptidase_S9B_N"/>
</dbReference>
<dbReference type="Proteomes" id="UP000019377">
    <property type="component" value="Unassembled WGS sequence"/>
</dbReference>
<dbReference type="GO" id="GO:0008239">
    <property type="term" value="F:dipeptidyl-peptidase activity"/>
    <property type="evidence" value="ECO:0007669"/>
    <property type="project" value="TreeGrafter"/>
</dbReference>
<dbReference type="GO" id="GO:0004252">
    <property type="term" value="F:serine-type endopeptidase activity"/>
    <property type="evidence" value="ECO:0007669"/>
    <property type="project" value="InterPro"/>
</dbReference>
<feature type="transmembrane region" description="Helical" evidence="15">
    <location>
        <begin position="1097"/>
        <end position="1119"/>
    </location>
</feature>
<evidence type="ECO:0000256" key="15">
    <source>
        <dbReference type="SAM" id="Phobius"/>
    </source>
</evidence>
<dbReference type="Gene3D" id="3.40.50.1820">
    <property type="entry name" value="alpha/beta hydrolase"/>
    <property type="match status" value="1"/>
</dbReference>
<dbReference type="InterPro" id="IPR050278">
    <property type="entry name" value="Serine_Prot_S9B/DPPIV"/>
</dbReference>
<keyword evidence="11 15" id="KW-1133">Transmembrane helix</keyword>
<feature type="transmembrane region" description="Helical" evidence="15">
    <location>
        <begin position="1163"/>
        <end position="1183"/>
    </location>
</feature>
<dbReference type="Gene3D" id="1.20.1250.20">
    <property type="entry name" value="MFS general substrate transporter like domains"/>
    <property type="match status" value="2"/>
</dbReference>
<feature type="compositionally biased region" description="Polar residues" evidence="14">
    <location>
        <begin position="11"/>
        <end position="20"/>
    </location>
</feature>
<evidence type="ECO:0000259" key="16">
    <source>
        <dbReference type="Pfam" id="PF00326"/>
    </source>
</evidence>
<dbReference type="FunFam" id="3.40.50.1820:FF:000003">
    <property type="entry name" value="Dipeptidyl peptidase 4"/>
    <property type="match status" value="1"/>
</dbReference>
<feature type="transmembrane region" description="Helical" evidence="15">
    <location>
        <begin position="1040"/>
        <end position="1061"/>
    </location>
</feature>
<feature type="region of interest" description="Disordered" evidence="14">
    <location>
        <begin position="1193"/>
        <end position="1240"/>
    </location>
</feature>
<comment type="subcellular location">
    <subcellularLocation>
        <location evidence="1">Membrane</location>
        <topology evidence="1">Multi-pass membrane protein</topology>
    </subcellularLocation>
    <subcellularLocation>
        <location evidence="2">Vacuole membrane</location>
        <topology evidence="2">Single-pass type II membrane protein</topology>
    </subcellularLocation>
</comment>
<dbReference type="InterPro" id="IPR011701">
    <property type="entry name" value="MFS"/>
</dbReference>
<evidence type="ECO:0000256" key="9">
    <source>
        <dbReference type="ARBA" id="ARBA00022825"/>
    </source>
</evidence>
<dbReference type="OrthoDB" id="16520at2759"/>
<keyword evidence="13" id="KW-0325">Glycoprotein</keyword>
<keyword evidence="5" id="KW-0926">Vacuole</keyword>
<feature type="transmembrane region" description="Helical" evidence="15">
    <location>
        <begin position="1261"/>
        <end position="1282"/>
    </location>
</feature>
<dbReference type="Gene3D" id="2.140.10.30">
    <property type="entry name" value="Dipeptidylpeptidase IV, N-terminal domain"/>
    <property type="match status" value="1"/>
</dbReference>
<evidence type="ECO:0000256" key="2">
    <source>
        <dbReference type="ARBA" id="ARBA00004576"/>
    </source>
</evidence>
<feature type="domain" description="Dipeptidylpeptidase IV N-terminal" evidence="17">
    <location>
        <begin position="322"/>
        <end position="744"/>
    </location>
</feature>
<gene>
    <name evidence="18" type="ORF">PSEUBRA_SCAF21g03364</name>
</gene>
<dbReference type="GO" id="GO:0005774">
    <property type="term" value="C:vacuolar membrane"/>
    <property type="evidence" value="ECO:0007669"/>
    <property type="project" value="UniProtKB-SubCell"/>
</dbReference>
<evidence type="ECO:0000256" key="13">
    <source>
        <dbReference type="ARBA" id="ARBA00023180"/>
    </source>
</evidence>
<evidence type="ECO:0000256" key="14">
    <source>
        <dbReference type="SAM" id="MobiDB-lite"/>
    </source>
</evidence>
<dbReference type="GO" id="GO:0005886">
    <property type="term" value="C:plasma membrane"/>
    <property type="evidence" value="ECO:0007669"/>
    <property type="project" value="TreeGrafter"/>
</dbReference>
<evidence type="ECO:0000259" key="17">
    <source>
        <dbReference type="Pfam" id="PF00930"/>
    </source>
</evidence>
<evidence type="ECO:0000256" key="5">
    <source>
        <dbReference type="ARBA" id="ARBA00022554"/>
    </source>
</evidence>
<dbReference type="SUPFAM" id="SSF53474">
    <property type="entry name" value="alpha/beta-Hydrolases"/>
    <property type="match status" value="1"/>
</dbReference>
<dbReference type="PANTHER" id="PTHR11731">
    <property type="entry name" value="PROTEASE FAMILY S9B,C DIPEPTIDYL-PEPTIDASE IV-RELATED"/>
    <property type="match status" value="1"/>
</dbReference>
<dbReference type="SUPFAM" id="SSF103473">
    <property type="entry name" value="MFS general substrate transporter"/>
    <property type="match status" value="1"/>
</dbReference>
<dbReference type="PANTHER" id="PTHR11731:SF200">
    <property type="entry name" value="DIPEPTIDYL PEPTIDASE 10, ISOFORM B"/>
    <property type="match status" value="1"/>
</dbReference>
<dbReference type="GO" id="GO:0004177">
    <property type="term" value="F:aminopeptidase activity"/>
    <property type="evidence" value="ECO:0007669"/>
    <property type="project" value="UniProtKB-KW"/>
</dbReference>
<feature type="transmembrane region" description="Helical" evidence="15">
    <location>
        <begin position="1131"/>
        <end position="1151"/>
    </location>
</feature>
<evidence type="ECO:0008006" key="20">
    <source>
        <dbReference type="Google" id="ProtNLM"/>
    </source>
</evidence>
<keyword evidence="6" id="KW-0645">Protease</keyword>
<feature type="region of interest" description="Disordered" evidence="14">
    <location>
        <begin position="1"/>
        <end position="52"/>
    </location>
</feature>
<feature type="compositionally biased region" description="Basic and acidic residues" evidence="14">
    <location>
        <begin position="22"/>
        <end position="34"/>
    </location>
</feature>
<feature type="domain" description="Peptidase S9 prolyl oligopeptidase catalytic" evidence="16">
    <location>
        <begin position="836"/>
        <end position="1016"/>
    </location>
</feature>
<keyword evidence="4" id="KW-0031">Aminopeptidase</keyword>
<keyword evidence="9" id="KW-0720">Serine protease</keyword>
<dbReference type="Pfam" id="PF00930">
    <property type="entry name" value="DPPIV_N"/>
    <property type="match status" value="1"/>
</dbReference>
<reference evidence="19" key="1">
    <citation type="journal article" date="2013" name="Genome Announc.">
        <title>Draft genome sequence of Pseudozyma brasiliensis sp. nov. strain GHG001, a high producer of endo-1,4-xylanase isolated from an insect pest of sugarcane.</title>
        <authorList>
            <person name="Oliveira J.V.D.C."/>
            <person name="dos Santos R.A.C."/>
            <person name="Borges T.A."/>
            <person name="Riano-Pachon D.M."/>
            <person name="Goldman G.H."/>
        </authorList>
    </citation>
    <scope>NUCLEOTIDE SEQUENCE [LARGE SCALE GENOMIC DNA]</scope>
    <source>
        <strain evidence="19">GHG001</strain>
    </source>
</reference>
<dbReference type="MEROPS" id="S09.006"/>
<feature type="transmembrane region" description="Helical" evidence="15">
    <location>
        <begin position="110"/>
        <end position="132"/>
    </location>
</feature>
<dbReference type="EMBL" id="KI545864">
    <property type="protein sequence ID" value="EST07117.1"/>
    <property type="molecule type" value="Genomic_DNA"/>
</dbReference>
<keyword evidence="7 15" id="KW-0812">Transmembrane</keyword>
<dbReference type="GO" id="GO:0022857">
    <property type="term" value="F:transmembrane transporter activity"/>
    <property type="evidence" value="ECO:0007669"/>
    <property type="project" value="InterPro"/>
</dbReference>
<proteinExistence type="inferred from homology"/>
<evidence type="ECO:0000256" key="4">
    <source>
        <dbReference type="ARBA" id="ARBA00022438"/>
    </source>
</evidence>
<dbReference type="InterPro" id="IPR036259">
    <property type="entry name" value="MFS_trans_sf"/>
</dbReference>
<name>V5GMC7_KALBG</name>
<keyword evidence="10" id="KW-0735">Signal-anchor</keyword>
<keyword evidence="19" id="KW-1185">Reference proteome</keyword>
<evidence type="ECO:0000256" key="3">
    <source>
        <dbReference type="ARBA" id="ARBA00006150"/>
    </source>
</evidence>
<organism evidence="18 19">
    <name type="scientific">Kalmanozyma brasiliensis (strain GHG001)</name>
    <name type="common">Yeast</name>
    <name type="synonym">Pseudozyma brasiliensis</name>
    <dbReference type="NCBI Taxonomy" id="1365824"/>
    <lineage>
        <taxon>Eukaryota</taxon>
        <taxon>Fungi</taxon>
        <taxon>Dikarya</taxon>
        <taxon>Basidiomycota</taxon>
        <taxon>Ustilaginomycotina</taxon>
        <taxon>Ustilaginomycetes</taxon>
        <taxon>Ustilaginales</taxon>
        <taxon>Ustilaginaceae</taxon>
        <taxon>Kalmanozyma</taxon>
    </lineage>
</organism>
<evidence type="ECO:0000256" key="11">
    <source>
        <dbReference type="ARBA" id="ARBA00022989"/>
    </source>
</evidence>
<evidence type="ECO:0000256" key="7">
    <source>
        <dbReference type="ARBA" id="ARBA00022692"/>
    </source>
</evidence>
<feature type="compositionally biased region" description="Basic and acidic residues" evidence="14">
    <location>
        <begin position="1202"/>
        <end position="1218"/>
    </location>
</feature>
<evidence type="ECO:0000256" key="1">
    <source>
        <dbReference type="ARBA" id="ARBA00004141"/>
    </source>
</evidence>
<evidence type="ECO:0000313" key="18">
    <source>
        <dbReference type="EMBL" id="EST07117.1"/>
    </source>
</evidence>
<dbReference type="InterPro" id="IPR001375">
    <property type="entry name" value="Peptidase_S9_cat"/>
</dbReference>
<protein>
    <recommendedName>
        <fullName evidence="20">Dipeptidyl aminopeptidase</fullName>
    </recommendedName>
</protein>
<dbReference type="SUPFAM" id="SSF82171">
    <property type="entry name" value="DPP6 N-terminal domain-like"/>
    <property type="match status" value="1"/>
</dbReference>